<evidence type="ECO:0000256" key="2">
    <source>
        <dbReference type="ARBA" id="ARBA00007934"/>
    </source>
</evidence>
<comment type="function">
    <text evidence="1 21">RNA-directed RNA polymerase that catalyzes the replication of viral genomic RNA. The template is composed of the viral RNA tightly encapsidated by the nucleoprotein (N). The replicase mode is dependent on intracellular N protein concentration. In this mode, the polymerase replicates the whole viral genome without recognizing transcriptional signals, and the replicated genome is not caped or polyadenylated.</text>
</comment>
<dbReference type="InterPro" id="IPR039530">
    <property type="entry name" value="L_methyltransferase_rhabdo"/>
</dbReference>
<evidence type="ECO:0000256" key="16">
    <source>
        <dbReference type="ARBA" id="ARBA00024494"/>
    </source>
</evidence>
<evidence type="ECO:0000256" key="5">
    <source>
        <dbReference type="ARBA" id="ARBA00022664"/>
    </source>
</evidence>
<comment type="catalytic activity">
    <reaction evidence="21">
        <text>RNA(n) + a ribonucleoside 5'-triphosphate = RNA(n+1) + diphosphate</text>
        <dbReference type="Rhea" id="RHEA:21248"/>
        <dbReference type="Rhea" id="RHEA-COMP:14527"/>
        <dbReference type="Rhea" id="RHEA-COMP:17342"/>
        <dbReference type="ChEBI" id="CHEBI:33019"/>
        <dbReference type="ChEBI" id="CHEBI:61557"/>
        <dbReference type="ChEBI" id="CHEBI:140395"/>
        <dbReference type="EC" id="2.7.7.48"/>
    </reaction>
</comment>
<dbReference type="GO" id="GO:0003968">
    <property type="term" value="F:RNA-directed RNA polymerase activity"/>
    <property type="evidence" value="ECO:0007669"/>
    <property type="project" value="UniProtKB-KW"/>
</dbReference>
<evidence type="ECO:0000256" key="1">
    <source>
        <dbReference type="ARBA" id="ARBA00003132"/>
    </source>
</evidence>
<dbReference type="GO" id="GO:0003924">
    <property type="term" value="F:GTPase activity"/>
    <property type="evidence" value="ECO:0007669"/>
    <property type="project" value="RHEA"/>
</dbReference>
<dbReference type="EC" id="2.7.7.88" evidence="21"/>
<evidence type="ECO:0000256" key="9">
    <source>
        <dbReference type="ARBA" id="ARBA00022741"/>
    </source>
</evidence>
<keyword evidence="13 21" id="KW-0693">Viral RNA replication</keyword>
<dbReference type="PROSITE" id="PS50526">
    <property type="entry name" value="RDRP_SSRNA_NEG_NONSEG"/>
    <property type="match status" value="1"/>
</dbReference>
<keyword evidence="9 21" id="KW-0547">Nucleotide-binding</keyword>
<sequence length="2058" mass="236401">MDEFEVDSVRVPLLPDSHLQDPILPHKRQLLLAAINGEKALPVWLVKTAQNVLNMLDVNTSRHFIIDSEKYYPLFWTGGRSPVTDAIKAIQIAQMVTRQQLQVIYPDMVAWENVVDKLQVSDDLLYTVQSKLDVEALRDKMQRKARNSNNFPEICDGPCDSRWIITREFAIMKTNDGLVCFDYSQICGLTDTAASRMMSLFLAHVGTQVYTVTLLPTVSTIQDIYGWGDALLTTYGNKSYKILKLFEPLVLAVLINKYDRLPGRTKFFNAILEKFSNAEKELQMPCVSKILVQILERDLNPSQLSELLGIYRHWMHPTVDELNGCLEIQKAGKSQPELHLSTMQKIIAAFNREFVLNYIKKHGVWPQLSFPEELAHSIIYKWWKDKRIKIEEFAVNYNYTDWYFAKFEKTLTFDFHVDPTDILDDKAISVGRKYWDSVYDPYLLGYVPEKAPTSRRVLLEYLSRFEFNTEEIIKMICLRQVSHDHFVVGLRSKERELKLNPREFAMMVLEMRCYFCVTEKNLAEKVLPYFPQQTMTLSEAELTERLLTLTGESSRKSQMLAVKVNLDLSKWNLTWRNITTDGVFGNLDDLFDLGGCYTFTHEFFEKAKIYLVSRWFPPKGLTSQNKDSYVGDTVWENHLGGFEGLRQKGWTIITIAVLIYVELETGISGIITGQGDNQIIIAYFPIPEQYNTADKYLETEPDAIKKAVDDYINFIARTFHEIGLELKAEETWASLDIFAYGKDIISQGAFMPMTIKRVARILTDVNDVYPTLENKLATIHTAGQAAASKGVDVIIPYFIATSECAYAILREFQYSLLLNSSIVTDSGTRLSNLSTAFLQSILLLPRSLGGYPLLMITDYLYRGHPDPITGHIFLLKNLSFQIPWQMVGALLKKGWKAPIDFSMLIQDPTAINWQLPPLGSNIIKNLLNEKIRDISRNRDVNLLFHIESDVEDSKLIEILASMQPFHPRVANDIYRCSPTGARLGFIATFTNTRSIKEMCEKSGSTIFGKIMNAERIWINHIEFLYINRVPHKTLECSYAIAQEWRNMSWFPNKEKSVEGVTTPFPLEQMKINCTDTTRCYLCVDHKEHLVLFNEGSLNKFTTRGPFFPQVGSKTREKSTSKMLALSKTDSAAKAALRISKVRRWVSTAGSNLDKLLEHIVMTRTSIDPTLLLNACGGIFGGNITHRYADVVSPHTALINMRPNHPSFVCYSSDKMGRFSRGGENYTIHFQGIYLAMQAKLALIELFFGCEKLCHYYHIHIACPSCVVKLSEDKLEVSISTLPFQIRNDCKILYSKIEDQLDTAMVVEHYYIKAFSPFETPPSLRRSIAAYAIVSLTLSRLRHEELSKVHARRSLLETRAHTDISIGDVQAIGFVPIFKAFVSAVICYTFPALIEILDQVSSIESAMIILIEMLPSFWWDDLRPLLPFSEVQVEFRQAFPDIIFSPDMVRGTLLADYQLKRLTLSRITCLLNRNDLKWTKTLNFVHKNEHWINAILSWATTLLFAYVTQYPYHHHVRTAYTKIQNILSKASFDLSIPAIQQLLVKITTILSCLPCFTDLLRKDDLASICISYNAQEEWIAACRIYEYQRMSYNNPCETVLIYPILIPYKSILFFQHITDDIWEKSPEITCESRIEIKTRSDHMFRRYGVYSTAPYKYYPLLQSVKSVTRAICLAEGEGGICRLIGKLFPQSMIYYLSLHHPSEAAPQRFASYYPAEIVNAGLEKRIYGLEESIAGLNDLTDPRVVSKVISWNADVDIITSDAEISGHLPIETTMLIFKSVMQIASAVLTATGTVIMKTYCQYPMLLQSLVYYAQRIFHTVELSVSISSSNESTEVFLKLCRIVDRNFWTKITSQPKAPQGRIALRADIEKLCVERKSHYPIQINYKKYIESLDVLLSNLRFEENFETAWNALTHGFLQGFDKYITNSKQFFDESLDLISLMAFKLLQGYGKALTGQRNSRVQQLLQTKTSQIGNQLKYWNEIRHNLILIFILTNRKNLTLLVVKEVLSECLSEVDYLYDRQDLLYTWAAIPVEDWLKRNARHLFHILPKITDRWKFFNY</sequence>
<dbReference type="GO" id="GO:0030430">
    <property type="term" value="C:host cell cytoplasm"/>
    <property type="evidence" value="ECO:0007669"/>
    <property type="project" value="UniProtKB-SubCell"/>
</dbReference>
<evidence type="ECO:0000313" key="25">
    <source>
        <dbReference type="Proteomes" id="UP000202564"/>
    </source>
</evidence>
<dbReference type="EC" id="2.1.1.-" evidence="21"/>
<comment type="function">
    <text evidence="21">RNA-directed RNA polymerase that catalyzes the transcription of viral mRNAs, their capping and polyadenylation. The template is composed of the viral RNA tightly encapsidated by the nucleoprotein (N). The viral polymerase binds to the genomic RNA at the 3' leader promoter, and transcribes subsequently all viral mRNAs with a decreasing efficiency. The first gene is the most transcribed, and the last the least transcribed. The viral phosphoprotein acts as a processivity factor. Capping is concomitant with initiation of mRNA transcription. Indeed, a GDP polyribonucleotidyl transferase (PRNTase) adds the cap structure when the nascent RNA chain length has reached few nucleotides. Ribose 2'-O methylation of viral mRNA cap precedes and facilitates subsequent guanine-N-7 methylation, both activities being carried by the viral polymerase. Polyadenylation of mRNAs occur by a stuttering mechanism at a slipery stop site present at the end viral genes. After finishing transcription of a mRNA, the polymerase can resume transcription of the downstream gene.</text>
</comment>
<dbReference type="PROSITE" id="PS51590">
    <property type="entry name" value="SAM_MT_MNV_L"/>
    <property type="match status" value="1"/>
</dbReference>
<dbReference type="InterPro" id="IPR025786">
    <property type="entry name" value="Mononega_L_MeTrfase"/>
</dbReference>
<keyword evidence="8 21" id="KW-0548">Nucleotidyltransferase</keyword>
<evidence type="ECO:0000256" key="20">
    <source>
        <dbReference type="ARBA" id="ARBA00048548"/>
    </source>
</evidence>
<comment type="catalytic activity">
    <reaction evidence="18 21">
        <text>a 5'-end (5'-triphosphoguanosine)-adenylyl-adenylyl-cytidylyl-adenosine in mRNA + S-adenosyl-L-methionine = a 5'-end (5'-triphosphoguanosine)-(2'-O-methyladenylyl)-adenylyl-cytidylyl-adenosine in mRNA + S-adenosyl-L-homocysteine + H(+)</text>
        <dbReference type="Rhea" id="RHEA:65380"/>
        <dbReference type="Rhea" id="RHEA-COMP:16797"/>
        <dbReference type="Rhea" id="RHEA-COMP:16801"/>
        <dbReference type="ChEBI" id="CHEBI:15378"/>
        <dbReference type="ChEBI" id="CHEBI:57856"/>
        <dbReference type="ChEBI" id="CHEBI:59789"/>
        <dbReference type="ChEBI" id="CHEBI:156482"/>
        <dbReference type="ChEBI" id="CHEBI:156484"/>
    </reaction>
</comment>
<keyword evidence="3 21" id="KW-0696">RNA-directed RNA polymerase</keyword>
<evidence type="ECO:0000256" key="21">
    <source>
        <dbReference type="PIRNR" id="PIRNR000830"/>
    </source>
</evidence>
<evidence type="ECO:0000256" key="3">
    <source>
        <dbReference type="ARBA" id="ARBA00022484"/>
    </source>
</evidence>
<dbReference type="Pfam" id="PF00946">
    <property type="entry name" value="Mononeg_RNA_pol"/>
    <property type="match status" value="1"/>
</dbReference>
<comment type="catalytic activity">
    <reaction evidence="19">
        <text>a 5'-end (5'-triphosphoguanosine)-adenylyl-adenylyl-cytidylyl-adenosine in mRNA + 2 S-adenosyl-L-methionine = a 5'-end (N(7)-methyl 5'-triphosphoguanosine)-(2'-O-methyladenylyl)-adenylyl-cytidylyl-adenosine in mRNA + 2 S-adenosyl-L-homocysteine + H(+)</text>
        <dbReference type="Rhea" id="RHEA:65376"/>
        <dbReference type="Rhea" id="RHEA-COMP:16797"/>
        <dbReference type="Rhea" id="RHEA-COMP:16798"/>
        <dbReference type="ChEBI" id="CHEBI:15378"/>
        <dbReference type="ChEBI" id="CHEBI:57856"/>
        <dbReference type="ChEBI" id="CHEBI:59789"/>
        <dbReference type="ChEBI" id="CHEBI:156483"/>
        <dbReference type="ChEBI" id="CHEBI:156484"/>
        <dbReference type="EC" id="2.1.1.375"/>
    </reaction>
</comment>
<keyword evidence="11 21" id="KW-0067">ATP-binding</keyword>
<accession>A0A1L3KN23</accession>
<evidence type="ECO:0000256" key="19">
    <source>
        <dbReference type="ARBA" id="ARBA00047370"/>
    </source>
</evidence>
<evidence type="ECO:0000256" key="7">
    <source>
        <dbReference type="ARBA" id="ARBA00022691"/>
    </source>
</evidence>
<dbReference type="RefSeq" id="YP_009342285.1">
    <property type="nucleotide sequence ID" value="NC_033436.1"/>
</dbReference>
<dbReference type="GO" id="GO:0004482">
    <property type="term" value="F:mRNA 5'-cap (guanine-N7-)-methyltransferase activity"/>
    <property type="evidence" value="ECO:0007669"/>
    <property type="project" value="InterPro"/>
</dbReference>
<dbReference type="InterPro" id="IPR026890">
    <property type="entry name" value="Mononeg_mRNAcap"/>
</dbReference>
<dbReference type="GO" id="GO:0044423">
    <property type="term" value="C:virion component"/>
    <property type="evidence" value="ECO:0007669"/>
    <property type="project" value="UniProtKB-KW"/>
</dbReference>
<evidence type="ECO:0000256" key="4">
    <source>
        <dbReference type="ARBA" id="ARBA00022603"/>
    </source>
</evidence>
<keyword evidence="25" id="KW-1185">Reference proteome</keyword>
<comment type="catalytic activity">
    <reaction evidence="20 21">
        <text>GTP + H2O = GDP + phosphate + H(+)</text>
        <dbReference type="Rhea" id="RHEA:19669"/>
        <dbReference type="ChEBI" id="CHEBI:15377"/>
        <dbReference type="ChEBI" id="CHEBI:15378"/>
        <dbReference type="ChEBI" id="CHEBI:37565"/>
        <dbReference type="ChEBI" id="CHEBI:43474"/>
        <dbReference type="ChEBI" id="CHEBI:58189"/>
    </reaction>
</comment>
<dbReference type="GeneID" id="30881861"/>
<dbReference type="Proteomes" id="UP000202564">
    <property type="component" value="Segment"/>
</dbReference>
<dbReference type="Gene3D" id="3.40.50.150">
    <property type="entry name" value="Vaccinia Virus protein VP39"/>
    <property type="match status" value="1"/>
</dbReference>
<comment type="subcellular location">
    <subcellularLocation>
        <location evidence="21">Virion</location>
    </subcellularLocation>
    <subcellularLocation>
        <location evidence="21">Host cytoplasm</location>
    </subcellularLocation>
</comment>
<evidence type="ECO:0000259" key="23">
    <source>
        <dbReference type="PROSITE" id="PS51590"/>
    </source>
</evidence>
<organism evidence="24">
    <name type="scientific">Wuchang romanomermis nematode virus 2</name>
    <dbReference type="NCBI Taxonomy" id="2773460"/>
    <lineage>
        <taxon>Viruses</taxon>
        <taxon>Riboviria</taxon>
        <taxon>Orthornavirae</taxon>
        <taxon>Negarnaviricota</taxon>
        <taxon>Haploviricotina</taxon>
        <taxon>Monjiviricetes</taxon>
        <taxon>Mononegavirales</taxon>
        <taxon>Lispiviridae</taxon>
        <taxon>Nematovirus</taxon>
        <taxon>Nematovirus wuchangense</taxon>
    </lineage>
</organism>
<evidence type="ECO:0000313" key="24">
    <source>
        <dbReference type="EMBL" id="APG78782.1"/>
    </source>
</evidence>
<comment type="catalytic activity">
    <reaction evidence="17 21">
        <text>a 5'-end (5'-triphosphoguanosine)-(2'-O-methyladenylyl)-adenylyl-cytidylyl-adenosine in mRNA + S-adenosyl-L-methionine = a 5'-end (N(7)-methyl 5'-triphosphoguanosine)-(2'-O-methyladenylyl)-adenylyl-cytidylyl-adenosine in mRNA + S-adenosyl-L-homocysteine</text>
        <dbReference type="Rhea" id="RHEA:65440"/>
        <dbReference type="Rhea" id="RHEA-COMP:16798"/>
        <dbReference type="Rhea" id="RHEA-COMP:16801"/>
        <dbReference type="ChEBI" id="CHEBI:57856"/>
        <dbReference type="ChEBI" id="CHEBI:59789"/>
        <dbReference type="ChEBI" id="CHEBI:156482"/>
        <dbReference type="ChEBI" id="CHEBI:156483"/>
    </reaction>
</comment>
<name>A0A1L3KN23_9MONO</name>
<dbReference type="EC" id="2.7.7.48" evidence="21"/>
<feature type="domain" description="RdRp catalytic" evidence="22">
    <location>
        <begin position="560"/>
        <end position="748"/>
    </location>
</feature>
<dbReference type="InterPro" id="IPR029063">
    <property type="entry name" value="SAM-dependent_MTases_sf"/>
</dbReference>
<evidence type="ECO:0000256" key="17">
    <source>
        <dbReference type="ARBA" id="ARBA00024499"/>
    </source>
</evidence>
<dbReference type="EMBL" id="KX884441">
    <property type="protein sequence ID" value="APG78782.1"/>
    <property type="molecule type" value="Genomic_RNA"/>
</dbReference>
<keyword evidence="12 21" id="KW-0946">Virion</keyword>
<keyword evidence="5 21" id="KW-0507">mRNA processing</keyword>
<keyword evidence="15" id="KW-0511">Multifunctional enzyme</keyword>
<reference evidence="24" key="1">
    <citation type="journal article" date="2016" name="Nature">
        <title>Redefining the invertebrate RNA virosphere.</title>
        <authorList>
            <person name="Shi M."/>
            <person name="Lin X.D."/>
            <person name="Tian J.H."/>
            <person name="Chen L.J."/>
            <person name="Chen X."/>
            <person name="Li C.X."/>
            <person name="Qin X.C."/>
            <person name="Li J."/>
            <person name="Cao J.P."/>
            <person name="Eden J.S."/>
            <person name="Buchmann J."/>
            <person name="Wang W."/>
            <person name="Xu J."/>
            <person name="Holmes E.C."/>
            <person name="Zhang Y.Z."/>
        </authorList>
    </citation>
    <scope>NUCLEOTIDE SEQUENCE [LARGE SCALE GENOMIC DNA]</scope>
    <source>
        <strain evidence="24">WCLSXC55347</strain>
    </source>
</reference>
<evidence type="ECO:0000256" key="12">
    <source>
        <dbReference type="ARBA" id="ARBA00022844"/>
    </source>
</evidence>
<keyword evidence="14 21" id="KW-0506">mRNA capping</keyword>
<evidence type="ECO:0000256" key="13">
    <source>
        <dbReference type="ARBA" id="ARBA00022953"/>
    </source>
</evidence>
<dbReference type="Pfam" id="PF14314">
    <property type="entry name" value="Methyltrans_Mon_2nd"/>
    <property type="match status" value="1"/>
</dbReference>
<proteinExistence type="inferred from homology"/>
<comment type="similarity">
    <text evidence="2 21">Belongs to the paramyxovirus L protein family.</text>
</comment>
<evidence type="ECO:0000259" key="22">
    <source>
        <dbReference type="PROSITE" id="PS50526"/>
    </source>
</evidence>
<evidence type="ECO:0000256" key="6">
    <source>
        <dbReference type="ARBA" id="ARBA00022679"/>
    </source>
</evidence>
<dbReference type="GO" id="GO:0005524">
    <property type="term" value="F:ATP binding"/>
    <property type="evidence" value="ECO:0007669"/>
    <property type="project" value="UniProtKB-KW"/>
</dbReference>
<dbReference type="Pfam" id="PF14318">
    <property type="entry name" value="Mononeg_mRNAcap"/>
    <property type="match status" value="1"/>
</dbReference>
<dbReference type="EC" id="3.6.1.-" evidence="21"/>
<keyword evidence="7 21" id="KW-0949">S-adenosyl-L-methionine</keyword>
<evidence type="ECO:0000256" key="10">
    <source>
        <dbReference type="ARBA" id="ARBA00022801"/>
    </source>
</evidence>
<comment type="catalytic activity">
    <reaction evidence="16">
        <text>a 5'-end triphospho-adenylyl-adenylyl-cytidylyl-adenosine in mRNA + GDP + H(+) = a 5'-end (5'-triphosphoguanosine)-adenylyl-adenylyl-cytidylyl-adenosine in mRNA + diphosphate</text>
        <dbReference type="Rhea" id="RHEA:65436"/>
        <dbReference type="Rhea" id="RHEA-COMP:16797"/>
        <dbReference type="Rhea" id="RHEA-COMP:16799"/>
        <dbReference type="ChEBI" id="CHEBI:15378"/>
        <dbReference type="ChEBI" id="CHEBI:33019"/>
        <dbReference type="ChEBI" id="CHEBI:58189"/>
        <dbReference type="ChEBI" id="CHEBI:156484"/>
        <dbReference type="ChEBI" id="CHEBI:156503"/>
        <dbReference type="EC" id="2.7.7.88"/>
    </reaction>
</comment>
<keyword evidence="4 21" id="KW-0489">Methyltransferase</keyword>
<evidence type="ECO:0000256" key="11">
    <source>
        <dbReference type="ARBA" id="ARBA00022840"/>
    </source>
</evidence>
<dbReference type="InterPro" id="IPR014023">
    <property type="entry name" value="Mononeg_RNA_pol_cat"/>
</dbReference>
<keyword evidence="6 21" id="KW-0808">Transferase</keyword>
<evidence type="ECO:0000256" key="18">
    <source>
        <dbReference type="ARBA" id="ARBA00047332"/>
    </source>
</evidence>
<keyword evidence="21" id="KW-1035">Host cytoplasm</keyword>
<dbReference type="PIRSF" id="PIRSF000830">
    <property type="entry name" value="RNA_pol_ParamyxoV"/>
    <property type="match status" value="1"/>
</dbReference>
<evidence type="ECO:0000256" key="8">
    <source>
        <dbReference type="ARBA" id="ARBA00022695"/>
    </source>
</evidence>
<protein>
    <recommendedName>
        <fullName evidence="21">RNA-directed RNA polymerase L</fullName>
        <shortName evidence="21">Protein L</shortName>
    </recommendedName>
    <alternativeName>
        <fullName evidence="21">Large structural protein</fullName>
    </alternativeName>
    <alternativeName>
        <fullName evidence="21">Replicase</fullName>
    </alternativeName>
    <alternativeName>
        <fullName evidence="21">Transcriptase</fullName>
    </alternativeName>
    <domain>
        <recommendedName>
            <fullName evidence="21">RNA-directed RNA polymerase</fullName>
            <ecNumber evidence="21">2.7.7.48</ecNumber>
        </recommendedName>
    </domain>
    <domain>
        <recommendedName>
            <fullName evidence="21">GTP phosphohydrolase</fullName>
            <ecNumber evidence="21">3.6.1.-</ecNumber>
        </recommendedName>
    </domain>
    <domain>
        <recommendedName>
            <fullName evidence="21">GDP polyribonucleotidyltransferase</fullName>
            <ecNumber evidence="21">2.7.7.88</ecNumber>
        </recommendedName>
        <alternativeName>
            <fullName evidence="21">PRNTase</fullName>
        </alternativeName>
    </domain>
    <domain>
        <recommendedName>
            <fullName evidence="21">mRNA (nucleoside-2'-O-)-methyltransferase</fullName>
            <shortName evidence="21">N1-2'-O-MTase</shortName>
            <ecNumber evidence="21">2.1.1.-</ecNumber>
        </recommendedName>
    </domain>
    <domain>
        <recommendedName>
            <fullName evidence="21">mRNA (guanine-N(7)-)-methyltransferase</fullName>
            <shortName evidence="21">G-N7-MTase</shortName>
        </recommendedName>
    </domain>
</protein>
<dbReference type="InterPro" id="IPR016269">
    <property type="entry name" value="RNA-dir_pol_paramyxovirus"/>
</dbReference>
<evidence type="ECO:0000256" key="14">
    <source>
        <dbReference type="ARBA" id="ARBA00023042"/>
    </source>
</evidence>
<feature type="domain" description="Mononegavirus-type SAM-dependent 2'-O-MTase" evidence="23">
    <location>
        <begin position="1644"/>
        <end position="1837"/>
    </location>
</feature>
<keyword evidence="10" id="KW-0378">Hydrolase</keyword>
<dbReference type="KEGG" id="vg:30881861"/>
<evidence type="ECO:0000256" key="15">
    <source>
        <dbReference type="ARBA" id="ARBA00023268"/>
    </source>
</evidence>